<dbReference type="InterPro" id="IPR004805">
    <property type="entry name" value="DnaE2/DnaE/PolC"/>
</dbReference>
<dbReference type="PATRIC" id="fig|1618563.3.peg.437"/>
<evidence type="ECO:0000259" key="1">
    <source>
        <dbReference type="SMART" id="SM00481"/>
    </source>
</evidence>
<dbReference type="GO" id="GO:0006260">
    <property type="term" value="P:DNA replication"/>
    <property type="evidence" value="ECO:0007669"/>
    <property type="project" value="InterPro"/>
</dbReference>
<dbReference type="GO" id="GO:0008408">
    <property type="term" value="F:3'-5' exonuclease activity"/>
    <property type="evidence" value="ECO:0007669"/>
    <property type="project" value="InterPro"/>
</dbReference>
<dbReference type="SMART" id="SM00481">
    <property type="entry name" value="POLIIIAc"/>
    <property type="match status" value="1"/>
</dbReference>
<dbReference type="Proteomes" id="UP000034562">
    <property type="component" value="Unassembled WGS sequence"/>
</dbReference>
<feature type="domain" description="Polymerase/histidinol phosphatase N-terminal" evidence="1">
    <location>
        <begin position="5"/>
        <end position="71"/>
    </location>
</feature>
<gene>
    <name evidence="2" type="ORF">UU12_C0023G0018</name>
</gene>
<proteinExistence type="predicted"/>
<dbReference type="PANTHER" id="PTHR32294:SF0">
    <property type="entry name" value="DNA POLYMERASE III SUBUNIT ALPHA"/>
    <property type="match status" value="1"/>
</dbReference>
<evidence type="ECO:0000313" key="3">
    <source>
        <dbReference type="Proteomes" id="UP000034562"/>
    </source>
</evidence>
<dbReference type="EMBL" id="LBZK01000023">
    <property type="protein sequence ID" value="KKR70345.1"/>
    <property type="molecule type" value="Genomic_DNA"/>
</dbReference>
<name>A0A0G0VE67_9BACT</name>
<organism evidence="2 3">
    <name type="scientific">Candidatus Woesebacteria bacterium GW2011_GWA2_40_7b</name>
    <dbReference type="NCBI Taxonomy" id="1618563"/>
    <lineage>
        <taxon>Bacteria</taxon>
        <taxon>Candidatus Woeseibacteriota</taxon>
    </lineage>
</organism>
<dbReference type="PANTHER" id="PTHR32294">
    <property type="entry name" value="DNA POLYMERASE III SUBUNIT ALPHA"/>
    <property type="match status" value="1"/>
</dbReference>
<dbReference type="InterPro" id="IPR003141">
    <property type="entry name" value="Pol/His_phosphatase_N"/>
</dbReference>
<dbReference type="SUPFAM" id="SSF89550">
    <property type="entry name" value="PHP domain-like"/>
    <property type="match status" value="1"/>
</dbReference>
<sequence>MSKFVHLHVHTEYSLLDGLSNIKKLFTHVKELGMDSIAITDHGVMYGAVEFYKEGLKQGVKPILGNLTGKPSKNILQV</sequence>
<reference evidence="2 3" key="1">
    <citation type="journal article" date="2015" name="Nature">
        <title>rRNA introns, odd ribosomes, and small enigmatic genomes across a large radiation of phyla.</title>
        <authorList>
            <person name="Brown C.T."/>
            <person name="Hug L.A."/>
            <person name="Thomas B.C."/>
            <person name="Sharon I."/>
            <person name="Castelle C.J."/>
            <person name="Singh A."/>
            <person name="Wilkins M.J."/>
            <person name="Williams K.H."/>
            <person name="Banfield J.F."/>
        </authorList>
    </citation>
    <scope>NUCLEOTIDE SEQUENCE [LARGE SCALE GENOMIC DNA]</scope>
</reference>
<dbReference type="AlphaFoldDB" id="A0A0G0VE67"/>
<dbReference type="Pfam" id="PF02811">
    <property type="entry name" value="PHP"/>
    <property type="match status" value="1"/>
</dbReference>
<dbReference type="STRING" id="1618563.UU12_C0023G0018"/>
<evidence type="ECO:0000313" key="2">
    <source>
        <dbReference type="EMBL" id="KKR70345.1"/>
    </source>
</evidence>
<protein>
    <submittedName>
        <fullName evidence="2">Polymerase III, alpha subunit protein</fullName>
    </submittedName>
</protein>
<dbReference type="Gene3D" id="3.20.20.140">
    <property type="entry name" value="Metal-dependent hydrolases"/>
    <property type="match status" value="1"/>
</dbReference>
<accession>A0A0G0VE67</accession>
<dbReference type="InterPro" id="IPR004013">
    <property type="entry name" value="PHP_dom"/>
</dbReference>
<comment type="caution">
    <text evidence="2">The sequence shown here is derived from an EMBL/GenBank/DDBJ whole genome shotgun (WGS) entry which is preliminary data.</text>
</comment>
<dbReference type="InterPro" id="IPR016195">
    <property type="entry name" value="Pol/histidinol_Pase-like"/>
</dbReference>